<protein>
    <recommendedName>
        <fullName evidence="1">Chorismate-utilising enzyme C-terminal domain-containing protein</fullName>
    </recommendedName>
</protein>
<accession>A0A815GWN4</accession>
<dbReference type="Proteomes" id="UP000677228">
    <property type="component" value="Unassembled WGS sequence"/>
</dbReference>
<feature type="domain" description="Chorismate-utilising enzyme C-terminal" evidence="1">
    <location>
        <begin position="2"/>
        <end position="75"/>
    </location>
</feature>
<dbReference type="InterPro" id="IPR005801">
    <property type="entry name" value="ADC_synthase"/>
</dbReference>
<dbReference type="Gene3D" id="3.60.120.10">
    <property type="entry name" value="Anthranilate synthase"/>
    <property type="match status" value="1"/>
</dbReference>
<dbReference type="InterPro" id="IPR015890">
    <property type="entry name" value="Chorismate_C"/>
</dbReference>
<evidence type="ECO:0000313" key="2">
    <source>
        <dbReference type="EMBL" id="CAF1344366.1"/>
    </source>
</evidence>
<dbReference type="Proteomes" id="UP000681722">
    <property type="component" value="Unassembled WGS sequence"/>
</dbReference>
<evidence type="ECO:0000313" key="6">
    <source>
        <dbReference type="Proteomes" id="UP000663829"/>
    </source>
</evidence>
<name>A0A815GWN4_9BILA</name>
<dbReference type="Pfam" id="PF00425">
    <property type="entry name" value="Chorismate_bind"/>
    <property type="match status" value="1"/>
</dbReference>
<reference evidence="2" key="1">
    <citation type="submission" date="2021-02" db="EMBL/GenBank/DDBJ databases">
        <authorList>
            <person name="Nowell W R."/>
        </authorList>
    </citation>
    <scope>NUCLEOTIDE SEQUENCE</scope>
</reference>
<dbReference type="Proteomes" id="UP000682733">
    <property type="component" value="Unassembled WGS sequence"/>
</dbReference>
<dbReference type="AlphaFoldDB" id="A0A815GWN4"/>
<evidence type="ECO:0000313" key="4">
    <source>
        <dbReference type="EMBL" id="CAF4208556.1"/>
    </source>
</evidence>
<proteinExistence type="predicted"/>
<organism evidence="2 6">
    <name type="scientific">Didymodactylos carnosus</name>
    <dbReference type="NCBI Taxonomy" id="1234261"/>
    <lineage>
        <taxon>Eukaryota</taxon>
        <taxon>Metazoa</taxon>
        <taxon>Spiralia</taxon>
        <taxon>Gnathifera</taxon>
        <taxon>Rotifera</taxon>
        <taxon>Eurotatoria</taxon>
        <taxon>Bdelloidea</taxon>
        <taxon>Philodinida</taxon>
        <taxon>Philodinidae</taxon>
        <taxon>Didymodactylos</taxon>
    </lineage>
</organism>
<sequence length="112" mass="12653">MPKEPHEHSLVVEMLRSKLRSLAEADRLIIPDEPTIVRLVTLQHLYTSVRGIVKKGTTLLDLIQTLHATPAVSGLSTIPYTKDLFEKKKIWIADGMLHRLSELTLTTTMNLI</sequence>
<dbReference type="PANTHER" id="PTHR42839">
    <property type="entry name" value="ISOCHORISMATE SYNTHASE ENTC"/>
    <property type="match status" value="1"/>
</dbReference>
<dbReference type="EMBL" id="CAJNOK010054830">
    <property type="protein sequence ID" value="CAF1617158.1"/>
    <property type="molecule type" value="Genomic_DNA"/>
</dbReference>
<evidence type="ECO:0000313" key="3">
    <source>
        <dbReference type="EMBL" id="CAF1617158.1"/>
    </source>
</evidence>
<gene>
    <name evidence="2" type="ORF">GPM918_LOCUS30594</name>
    <name evidence="3" type="ORF">OVA965_LOCUS42991</name>
    <name evidence="4" type="ORF">SRO942_LOCUS31211</name>
    <name evidence="5" type="ORF">TMI583_LOCUS45079</name>
</gene>
<dbReference type="SUPFAM" id="SSF56322">
    <property type="entry name" value="ADC synthase"/>
    <property type="match status" value="1"/>
</dbReference>
<keyword evidence="6" id="KW-1185">Reference proteome</keyword>
<evidence type="ECO:0000259" key="1">
    <source>
        <dbReference type="Pfam" id="PF00425"/>
    </source>
</evidence>
<evidence type="ECO:0000313" key="5">
    <source>
        <dbReference type="EMBL" id="CAF4434489.1"/>
    </source>
</evidence>
<dbReference type="EMBL" id="CAJNOQ010014571">
    <property type="protein sequence ID" value="CAF1344366.1"/>
    <property type="molecule type" value="Genomic_DNA"/>
</dbReference>
<dbReference type="PANTHER" id="PTHR42839:SF2">
    <property type="entry name" value="ISOCHORISMATE SYNTHASE ENTC"/>
    <property type="match status" value="1"/>
</dbReference>
<dbReference type="Proteomes" id="UP000663829">
    <property type="component" value="Unassembled WGS sequence"/>
</dbReference>
<dbReference type="EMBL" id="CAJOBC010060633">
    <property type="protein sequence ID" value="CAF4208556.1"/>
    <property type="molecule type" value="Genomic_DNA"/>
</dbReference>
<dbReference type="EMBL" id="CAJOBA010079447">
    <property type="protein sequence ID" value="CAF4434489.1"/>
    <property type="molecule type" value="Genomic_DNA"/>
</dbReference>
<comment type="caution">
    <text evidence="2">The sequence shown here is derived from an EMBL/GenBank/DDBJ whole genome shotgun (WGS) entry which is preliminary data.</text>
</comment>